<proteinExistence type="predicted"/>
<reference evidence="1 2" key="1">
    <citation type="submission" date="2020-05" db="EMBL/GenBank/DDBJ databases">
        <title>Draft genome sequence of Desulfovibrio sp. strain HN2T.</title>
        <authorList>
            <person name="Ueno A."/>
            <person name="Tamazawa S."/>
            <person name="Tamamura S."/>
            <person name="Murakami T."/>
            <person name="Kiyama T."/>
            <person name="Inomata H."/>
            <person name="Amano Y."/>
            <person name="Miyakawa K."/>
            <person name="Tamaki H."/>
            <person name="Naganuma T."/>
            <person name="Kaneko K."/>
        </authorList>
    </citation>
    <scope>NUCLEOTIDE SEQUENCE [LARGE SCALE GENOMIC DNA]</scope>
    <source>
        <strain evidence="1 2">HN2</strain>
    </source>
</reference>
<evidence type="ECO:0000313" key="1">
    <source>
        <dbReference type="EMBL" id="GFM33258.1"/>
    </source>
</evidence>
<dbReference type="AlphaFoldDB" id="A0A7J0BI71"/>
<accession>A0A7J0BI71</accession>
<gene>
    <name evidence="1" type="ORF">DSM101010T_16230</name>
</gene>
<protein>
    <submittedName>
        <fullName evidence="1">Uncharacterized protein</fullName>
    </submittedName>
</protein>
<evidence type="ECO:0000313" key="2">
    <source>
        <dbReference type="Proteomes" id="UP000503840"/>
    </source>
</evidence>
<sequence length="69" mass="7622">MEPSAAILKQVYRIERQINALSKMQGICGADHCTLIVLKAHLATIRDRHRTKLGFIPEGGTHARISPTS</sequence>
<keyword evidence="2" id="KW-1185">Reference proteome</keyword>
<comment type="caution">
    <text evidence="1">The sequence shown here is derived from an EMBL/GenBank/DDBJ whole genome shotgun (WGS) entry which is preliminary data.</text>
</comment>
<dbReference type="EMBL" id="BLVO01000013">
    <property type="protein sequence ID" value="GFM33258.1"/>
    <property type="molecule type" value="Genomic_DNA"/>
</dbReference>
<dbReference type="Proteomes" id="UP000503840">
    <property type="component" value="Unassembled WGS sequence"/>
</dbReference>
<organism evidence="1 2">
    <name type="scientific">Desulfovibrio subterraneus</name>
    <dbReference type="NCBI Taxonomy" id="2718620"/>
    <lineage>
        <taxon>Bacteria</taxon>
        <taxon>Pseudomonadati</taxon>
        <taxon>Thermodesulfobacteriota</taxon>
        <taxon>Desulfovibrionia</taxon>
        <taxon>Desulfovibrionales</taxon>
        <taxon>Desulfovibrionaceae</taxon>
        <taxon>Desulfovibrio</taxon>
    </lineage>
</organism>
<name>A0A7J0BI71_9BACT</name>
<dbReference type="RefSeq" id="WP_174404929.1">
    <property type="nucleotide sequence ID" value="NZ_BLVO01000013.1"/>
</dbReference>